<feature type="compositionally biased region" description="Basic and acidic residues" evidence="1">
    <location>
        <begin position="11"/>
        <end position="21"/>
    </location>
</feature>
<feature type="compositionally biased region" description="Basic and acidic residues" evidence="1">
    <location>
        <begin position="98"/>
        <end position="109"/>
    </location>
</feature>
<feature type="compositionally biased region" description="Basic and acidic residues" evidence="1">
    <location>
        <begin position="47"/>
        <end position="59"/>
    </location>
</feature>
<evidence type="ECO:0000313" key="3">
    <source>
        <dbReference type="Proteomes" id="UP000266841"/>
    </source>
</evidence>
<evidence type="ECO:0000256" key="1">
    <source>
        <dbReference type="SAM" id="MobiDB-lite"/>
    </source>
</evidence>
<dbReference type="EMBL" id="AGNL01018006">
    <property type="protein sequence ID" value="EJK63801.1"/>
    <property type="molecule type" value="Genomic_DNA"/>
</dbReference>
<gene>
    <name evidence="2" type="ORF">THAOC_15520</name>
</gene>
<feature type="region of interest" description="Disordered" evidence="1">
    <location>
        <begin position="1"/>
        <end position="123"/>
    </location>
</feature>
<sequence>RYTVDIFDVGDDTHRPGDILERVPPIPVSVLDEEEGDGPDQGRPVRRRAEPPLDHDAKRGHAARGPRARQDRPRSACNKYLPGHKSVNMGALLADSADLERSRPGEHGPRSGFAGSTLRVAAT</sequence>
<reference evidence="2 3" key="1">
    <citation type="journal article" date="2012" name="Genome Biol.">
        <title>Genome and low-iron response of an oceanic diatom adapted to chronic iron limitation.</title>
        <authorList>
            <person name="Lommer M."/>
            <person name="Specht M."/>
            <person name="Roy A.S."/>
            <person name="Kraemer L."/>
            <person name="Andreson R."/>
            <person name="Gutowska M.A."/>
            <person name="Wolf J."/>
            <person name="Bergner S.V."/>
            <person name="Schilhabel M.B."/>
            <person name="Klostermeier U.C."/>
            <person name="Beiko R.G."/>
            <person name="Rosenstiel P."/>
            <person name="Hippler M."/>
            <person name="Laroche J."/>
        </authorList>
    </citation>
    <scope>NUCLEOTIDE SEQUENCE [LARGE SCALE GENOMIC DNA]</scope>
    <source>
        <strain evidence="2 3">CCMP1005</strain>
    </source>
</reference>
<proteinExistence type="predicted"/>
<name>K0SRY2_THAOC</name>
<organism evidence="2 3">
    <name type="scientific">Thalassiosira oceanica</name>
    <name type="common">Marine diatom</name>
    <dbReference type="NCBI Taxonomy" id="159749"/>
    <lineage>
        <taxon>Eukaryota</taxon>
        <taxon>Sar</taxon>
        <taxon>Stramenopiles</taxon>
        <taxon>Ochrophyta</taxon>
        <taxon>Bacillariophyta</taxon>
        <taxon>Coscinodiscophyceae</taxon>
        <taxon>Thalassiosirophycidae</taxon>
        <taxon>Thalassiosirales</taxon>
        <taxon>Thalassiosiraceae</taxon>
        <taxon>Thalassiosira</taxon>
    </lineage>
</organism>
<comment type="caution">
    <text evidence="2">The sequence shown here is derived from an EMBL/GenBank/DDBJ whole genome shotgun (WGS) entry which is preliminary data.</text>
</comment>
<protein>
    <submittedName>
        <fullName evidence="2">Uncharacterized protein</fullName>
    </submittedName>
</protein>
<evidence type="ECO:0000313" key="2">
    <source>
        <dbReference type="EMBL" id="EJK63801.1"/>
    </source>
</evidence>
<dbReference type="Proteomes" id="UP000266841">
    <property type="component" value="Unassembled WGS sequence"/>
</dbReference>
<accession>K0SRY2</accession>
<dbReference type="AlphaFoldDB" id="K0SRY2"/>
<feature type="non-terminal residue" evidence="2">
    <location>
        <position position="1"/>
    </location>
</feature>
<keyword evidence="3" id="KW-1185">Reference proteome</keyword>